<evidence type="ECO:0000256" key="2">
    <source>
        <dbReference type="ARBA" id="ARBA00023015"/>
    </source>
</evidence>
<dbReference type="EMBL" id="BAAAMJ010000020">
    <property type="protein sequence ID" value="GAA1912139.1"/>
    <property type="molecule type" value="Genomic_DNA"/>
</dbReference>
<evidence type="ECO:0000256" key="4">
    <source>
        <dbReference type="ARBA" id="ARBA00023163"/>
    </source>
</evidence>
<dbReference type="InterPro" id="IPR007627">
    <property type="entry name" value="RNA_pol_sigma70_r2"/>
</dbReference>
<keyword evidence="7" id="KW-1185">Reference proteome</keyword>
<organism evidence="6 7">
    <name type="scientific">Streptomyces sodiiphilus</name>
    <dbReference type="NCBI Taxonomy" id="226217"/>
    <lineage>
        <taxon>Bacteria</taxon>
        <taxon>Bacillati</taxon>
        <taxon>Actinomycetota</taxon>
        <taxon>Actinomycetes</taxon>
        <taxon>Kitasatosporales</taxon>
        <taxon>Streptomycetaceae</taxon>
        <taxon>Streptomyces</taxon>
    </lineage>
</organism>
<sequence>MAHETPRHWDHSMRRRLQEGETAALAELYDRFASLAHGIAQRVLDDDEAVARVVTEVFARAWQAPGEFDADEGPLRSWIAAEAHRQAVRQVRLEHGGAPPEELAGKLRAASTAARADYIVTAMPAPLREALALARFQRLDLRQLAGRLGITEPEAARRLRLGLQLLSSAARYPVEEEGTAA</sequence>
<keyword evidence="3" id="KW-0731">Sigma factor</keyword>
<dbReference type="InterPro" id="IPR013325">
    <property type="entry name" value="RNA_pol_sigma_r2"/>
</dbReference>
<keyword evidence="2" id="KW-0805">Transcription regulation</keyword>
<evidence type="ECO:0000256" key="1">
    <source>
        <dbReference type="ARBA" id="ARBA00010641"/>
    </source>
</evidence>
<dbReference type="Gene3D" id="1.10.1740.10">
    <property type="match status" value="1"/>
</dbReference>
<dbReference type="InterPro" id="IPR013324">
    <property type="entry name" value="RNA_pol_sigma_r3/r4-like"/>
</dbReference>
<evidence type="ECO:0000313" key="6">
    <source>
        <dbReference type="EMBL" id="GAA1912139.1"/>
    </source>
</evidence>
<reference evidence="6 7" key="1">
    <citation type="journal article" date="2019" name="Int. J. Syst. Evol. Microbiol.">
        <title>The Global Catalogue of Microorganisms (GCM) 10K type strain sequencing project: providing services to taxonomists for standard genome sequencing and annotation.</title>
        <authorList>
            <consortium name="The Broad Institute Genomics Platform"/>
            <consortium name="The Broad Institute Genome Sequencing Center for Infectious Disease"/>
            <person name="Wu L."/>
            <person name="Ma J."/>
        </authorList>
    </citation>
    <scope>NUCLEOTIDE SEQUENCE [LARGE SCALE GENOMIC DNA]</scope>
    <source>
        <strain evidence="6 7">JCM 13581</strain>
    </source>
</reference>
<evidence type="ECO:0000259" key="5">
    <source>
        <dbReference type="Pfam" id="PF04542"/>
    </source>
</evidence>
<gene>
    <name evidence="6" type="ORF">GCM10009716_22510</name>
</gene>
<dbReference type="Pfam" id="PF04542">
    <property type="entry name" value="Sigma70_r2"/>
    <property type="match status" value="1"/>
</dbReference>
<comment type="caution">
    <text evidence="6">The sequence shown here is derived from an EMBL/GenBank/DDBJ whole genome shotgun (WGS) entry which is preliminary data.</text>
</comment>
<evidence type="ECO:0000256" key="3">
    <source>
        <dbReference type="ARBA" id="ARBA00023082"/>
    </source>
</evidence>
<dbReference type="SUPFAM" id="SSF88659">
    <property type="entry name" value="Sigma3 and sigma4 domains of RNA polymerase sigma factors"/>
    <property type="match status" value="1"/>
</dbReference>
<dbReference type="Proteomes" id="UP001501303">
    <property type="component" value="Unassembled WGS sequence"/>
</dbReference>
<comment type="similarity">
    <text evidence="1">Belongs to the sigma-70 factor family. ECF subfamily.</text>
</comment>
<feature type="domain" description="RNA polymerase sigma-70 region 2" evidence="5">
    <location>
        <begin position="28"/>
        <end position="92"/>
    </location>
</feature>
<dbReference type="InterPro" id="IPR039425">
    <property type="entry name" value="RNA_pol_sigma-70-like"/>
</dbReference>
<dbReference type="PANTHER" id="PTHR43133">
    <property type="entry name" value="RNA POLYMERASE ECF-TYPE SIGMA FACTO"/>
    <property type="match status" value="1"/>
</dbReference>
<name>A0ABN2P4S8_9ACTN</name>
<dbReference type="PANTHER" id="PTHR43133:SF62">
    <property type="entry name" value="RNA POLYMERASE SIGMA FACTOR SIGZ"/>
    <property type="match status" value="1"/>
</dbReference>
<accession>A0ABN2P4S8</accession>
<proteinExistence type="inferred from homology"/>
<evidence type="ECO:0000313" key="7">
    <source>
        <dbReference type="Proteomes" id="UP001501303"/>
    </source>
</evidence>
<keyword evidence="4" id="KW-0804">Transcription</keyword>
<dbReference type="SUPFAM" id="SSF88946">
    <property type="entry name" value="Sigma2 domain of RNA polymerase sigma factors"/>
    <property type="match status" value="1"/>
</dbReference>
<dbReference type="RefSeq" id="WP_344261064.1">
    <property type="nucleotide sequence ID" value="NZ_BAAAMJ010000020.1"/>
</dbReference>
<protein>
    <submittedName>
        <fullName evidence="6">Sigma-70 family RNA polymerase sigma factor</fullName>
    </submittedName>
</protein>